<dbReference type="PANTHER" id="PTHR43798:SF33">
    <property type="entry name" value="HYDROLASE, PUTATIVE (AFU_ORTHOLOGUE AFUA_2G14860)-RELATED"/>
    <property type="match status" value="1"/>
</dbReference>
<dbReference type="GO" id="GO:0047372">
    <property type="term" value="F:monoacylglycerol lipase activity"/>
    <property type="evidence" value="ECO:0007669"/>
    <property type="project" value="TreeGrafter"/>
</dbReference>
<dbReference type="EMBL" id="NVUL01000035">
    <property type="protein sequence ID" value="PCI78237.1"/>
    <property type="molecule type" value="Genomic_DNA"/>
</dbReference>
<feature type="chain" id="PRO_5013354410" description="AB hydrolase-1 domain-containing protein" evidence="1">
    <location>
        <begin position="27"/>
        <end position="233"/>
    </location>
</feature>
<dbReference type="PANTHER" id="PTHR43798">
    <property type="entry name" value="MONOACYLGLYCEROL LIPASE"/>
    <property type="match status" value="1"/>
</dbReference>
<dbReference type="GO" id="GO:0046464">
    <property type="term" value="P:acylglycerol catabolic process"/>
    <property type="evidence" value="ECO:0007669"/>
    <property type="project" value="TreeGrafter"/>
</dbReference>
<proteinExistence type="predicted"/>
<dbReference type="Gene3D" id="3.40.50.1820">
    <property type="entry name" value="alpha/beta hydrolase"/>
    <property type="match status" value="1"/>
</dbReference>
<accession>A0A2A4X863</accession>
<gene>
    <name evidence="3" type="ORF">COB20_06855</name>
</gene>
<feature type="domain" description="AB hydrolase-1" evidence="2">
    <location>
        <begin position="55"/>
        <end position="145"/>
    </location>
</feature>
<feature type="signal peptide" evidence="1">
    <location>
        <begin position="1"/>
        <end position="26"/>
    </location>
</feature>
<evidence type="ECO:0000313" key="4">
    <source>
        <dbReference type="Proteomes" id="UP000218767"/>
    </source>
</evidence>
<dbReference type="InterPro" id="IPR000073">
    <property type="entry name" value="AB_hydrolase_1"/>
</dbReference>
<comment type="caution">
    <text evidence="3">The sequence shown here is derived from an EMBL/GenBank/DDBJ whole genome shotgun (WGS) entry which is preliminary data.</text>
</comment>
<evidence type="ECO:0000256" key="1">
    <source>
        <dbReference type="SAM" id="SignalP"/>
    </source>
</evidence>
<dbReference type="InterPro" id="IPR029058">
    <property type="entry name" value="AB_hydrolase_fold"/>
</dbReference>
<dbReference type="InterPro" id="IPR050266">
    <property type="entry name" value="AB_hydrolase_sf"/>
</dbReference>
<dbReference type="SUPFAM" id="SSF53474">
    <property type="entry name" value="alpha/beta-Hydrolases"/>
    <property type="match status" value="1"/>
</dbReference>
<dbReference type="Pfam" id="PF00561">
    <property type="entry name" value="Abhydrolase_1"/>
    <property type="match status" value="1"/>
</dbReference>
<sequence length="233" mass="25622">MSSSLCKSNQLLATVFMCAFASICSAQEEPESHFFTTTDNVRIHYLSIGDVGSYVLLIHGFASNAQRGWFNHGIPQLLAQNHRVIAIDTRNHGESQMVKPASPGSALEVRELIEHLGINKVHIHGYSMGAGIVKQLLGEIPEHFLTASLGGSGILERSAGKEDVNFNLTDIDIPIMAINGSSNTPFIKTVRMTRELTDFTNFILPGSNHMNAMYPDTGYAERLAFFIDINDKK</sequence>
<protein>
    <recommendedName>
        <fullName evidence="2">AB hydrolase-1 domain-containing protein</fullName>
    </recommendedName>
</protein>
<organism evidence="3 4">
    <name type="scientific">SAR86 cluster bacterium</name>
    <dbReference type="NCBI Taxonomy" id="2030880"/>
    <lineage>
        <taxon>Bacteria</taxon>
        <taxon>Pseudomonadati</taxon>
        <taxon>Pseudomonadota</taxon>
        <taxon>Gammaproteobacteria</taxon>
        <taxon>SAR86 cluster</taxon>
    </lineage>
</organism>
<evidence type="ECO:0000313" key="3">
    <source>
        <dbReference type="EMBL" id="PCI78237.1"/>
    </source>
</evidence>
<evidence type="ECO:0000259" key="2">
    <source>
        <dbReference type="Pfam" id="PF00561"/>
    </source>
</evidence>
<dbReference type="AlphaFoldDB" id="A0A2A4X863"/>
<dbReference type="GO" id="GO:0016020">
    <property type="term" value="C:membrane"/>
    <property type="evidence" value="ECO:0007669"/>
    <property type="project" value="TreeGrafter"/>
</dbReference>
<keyword evidence="1" id="KW-0732">Signal</keyword>
<dbReference type="Proteomes" id="UP000218767">
    <property type="component" value="Unassembled WGS sequence"/>
</dbReference>
<name>A0A2A4X863_9GAMM</name>
<reference evidence="4" key="1">
    <citation type="submission" date="2017-08" db="EMBL/GenBank/DDBJ databases">
        <title>A dynamic microbial community with high functional redundancy inhabits the cold, oxic subseafloor aquifer.</title>
        <authorList>
            <person name="Tully B.J."/>
            <person name="Wheat C.G."/>
            <person name="Glazer B.T."/>
            <person name="Huber J.A."/>
        </authorList>
    </citation>
    <scope>NUCLEOTIDE SEQUENCE [LARGE SCALE GENOMIC DNA]</scope>
</reference>